<evidence type="ECO:0000313" key="2">
    <source>
        <dbReference type="EMBL" id="CAF5229710.1"/>
    </source>
</evidence>
<gene>
    <name evidence="2" type="ORF">SMN809_LOCUS86630</name>
</gene>
<dbReference type="EMBL" id="CAJOBI010372026">
    <property type="protein sequence ID" value="CAF5229710.1"/>
    <property type="molecule type" value="Genomic_DNA"/>
</dbReference>
<name>A0A8S3KIK4_9BILA</name>
<organism evidence="2 3">
    <name type="scientific">Rotaria magnacalcarata</name>
    <dbReference type="NCBI Taxonomy" id="392030"/>
    <lineage>
        <taxon>Eukaryota</taxon>
        <taxon>Metazoa</taxon>
        <taxon>Spiralia</taxon>
        <taxon>Gnathifera</taxon>
        <taxon>Rotifera</taxon>
        <taxon>Eurotatoria</taxon>
        <taxon>Bdelloidea</taxon>
        <taxon>Philodinida</taxon>
        <taxon>Philodinidae</taxon>
        <taxon>Rotaria</taxon>
    </lineage>
</organism>
<accession>A0A8S3KIK4</accession>
<feature type="non-terminal residue" evidence="2">
    <location>
        <position position="1"/>
    </location>
</feature>
<comment type="caution">
    <text evidence="2">The sequence shown here is derived from an EMBL/GenBank/DDBJ whole genome shotgun (WGS) entry which is preliminary data.</text>
</comment>
<reference evidence="2" key="1">
    <citation type="submission" date="2021-02" db="EMBL/GenBank/DDBJ databases">
        <authorList>
            <person name="Nowell W R."/>
        </authorList>
    </citation>
    <scope>NUCLEOTIDE SEQUENCE</scope>
</reference>
<sequence>EYKIMTKCKRPCVLECIKYDGRIFSLSSSSPSSSSSSSSQSSSSSSSSQRLIL</sequence>
<dbReference type="Proteomes" id="UP000676336">
    <property type="component" value="Unassembled WGS sequence"/>
</dbReference>
<dbReference type="AlphaFoldDB" id="A0A8S3KIK4"/>
<feature type="region of interest" description="Disordered" evidence="1">
    <location>
        <begin position="26"/>
        <end position="53"/>
    </location>
</feature>
<evidence type="ECO:0000256" key="1">
    <source>
        <dbReference type="SAM" id="MobiDB-lite"/>
    </source>
</evidence>
<protein>
    <submittedName>
        <fullName evidence="2">Uncharacterized protein</fullName>
    </submittedName>
</protein>
<evidence type="ECO:0000313" key="3">
    <source>
        <dbReference type="Proteomes" id="UP000676336"/>
    </source>
</evidence>
<proteinExistence type="predicted"/>